<dbReference type="RefSeq" id="WP_006881125.1">
    <property type="nucleotide sequence ID" value="NZ_AEVS01000101.1"/>
</dbReference>
<dbReference type="PROSITE" id="PS50929">
    <property type="entry name" value="ABC_TM1F"/>
    <property type="match status" value="1"/>
</dbReference>
<dbReference type="PANTHER" id="PTHR43394">
    <property type="entry name" value="ATP-DEPENDENT PERMEASE MDL1, MITOCHONDRIAL"/>
    <property type="match status" value="1"/>
</dbReference>
<feature type="transmembrane region" description="Helical" evidence="5">
    <location>
        <begin position="234"/>
        <end position="259"/>
    </location>
</feature>
<dbReference type="PANTHER" id="PTHR43394:SF1">
    <property type="entry name" value="ATP-BINDING CASSETTE SUB-FAMILY B MEMBER 10, MITOCHONDRIAL"/>
    <property type="match status" value="1"/>
</dbReference>
<keyword evidence="9" id="KW-1185">Reference proteome</keyword>
<name>E8LZ56_9VIBR</name>
<dbReference type="Gene3D" id="1.20.1560.10">
    <property type="entry name" value="ABC transporter type 1, transmembrane domain"/>
    <property type="match status" value="1"/>
</dbReference>
<dbReference type="InterPro" id="IPR039421">
    <property type="entry name" value="Type_1_exporter"/>
</dbReference>
<dbReference type="GO" id="GO:0016887">
    <property type="term" value="F:ATP hydrolysis activity"/>
    <property type="evidence" value="ECO:0007669"/>
    <property type="project" value="InterPro"/>
</dbReference>
<feature type="transmembrane region" description="Helical" evidence="5">
    <location>
        <begin position="20"/>
        <end position="37"/>
    </location>
</feature>
<evidence type="ECO:0000256" key="5">
    <source>
        <dbReference type="SAM" id="Phobius"/>
    </source>
</evidence>
<sequence>MQLTRAVNRDVIGKVMAPSILINLLSLAVPLTVLQIYDRILPNQSYGTATLLIIGACTAVLLEALIRYVRSWLLSAAASNTEKATFDALVSSVAKAKANDLRILGAAGVDNGLSSISKVREWYSGGIVAGFIDVPFAVLFLALVYYVGDTLVLVPITVWGLASFIVWLASLKSKSLSDVASAKEEQRKGFMLLLGQTVQGIKRQAVESRLYRQFKQMNDARFLSKSSEEQQNAFALEFIQLASLMTSVLIVISGSLWVLDGQLTTGGLAACSILSGRAVAPLSALIGMRVKLNTIYAANRAISQIQNLRQDTIDASKIAEVNSLTATNLTVERYGKAYTVSFEVQRGEIIHLLSEERHLDSYVAGVIAGVDEAQSGELLLNDDPVDIEALAYVTSYVGVKGQMVSGSLLDNLCGFDPERTEKAQRYAQKLGLANKLAQLSEGLETKVGHSLSSPLSMGNIKLLNLATQLAAPSSIVVLDKPDASLDLDGLAALKRVLKDEKAQGRIVILVSYHPALIDLCDRQVVVNELTLEGAA</sequence>
<dbReference type="InterPro" id="IPR003439">
    <property type="entry name" value="ABC_transporter-like_ATP-bd"/>
</dbReference>
<evidence type="ECO:0000256" key="1">
    <source>
        <dbReference type="ARBA" id="ARBA00004651"/>
    </source>
</evidence>
<feature type="transmembrane region" description="Helical" evidence="5">
    <location>
        <begin position="152"/>
        <end position="171"/>
    </location>
</feature>
<gene>
    <name evidence="8" type="ORF">VIBR0546_06112</name>
</gene>
<reference evidence="8 9" key="1">
    <citation type="journal article" date="2012" name="Int. J. Syst. Evol. Microbiol.">
        <title>Vibrio caribbeanicus sp. nov., isolated from the marine sponge Scleritoderma cyanea.</title>
        <authorList>
            <person name="Hoffmann M."/>
            <person name="Monday S.R."/>
            <person name="Allard M.W."/>
            <person name="Strain E.A."/>
            <person name="Whittaker P."/>
            <person name="Naum M."/>
            <person name="McCarthy P.J."/>
            <person name="Lopez J.V."/>
            <person name="Fischer M."/>
            <person name="Brown E.W."/>
        </authorList>
    </citation>
    <scope>NUCLEOTIDE SEQUENCE [LARGE SCALE GENOMIC DNA]</scope>
    <source>
        <strain evidence="8 9">LMG 20546</strain>
    </source>
</reference>
<keyword evidence="3 5" id="KW-1133">Transmembrane helix</keyword>
<dbReference type="AlphaFoldDB" id="E8LZ56"/>
<dbReference type="GO" id="GO:0015421">
    <property type="term" value="F:ABC-type oligopeptide transporter activity"/>
    <property type="evidence" value="ECO:0007669"/>
    <property type="project" value="TreeGrafter"/>
</dbReference>
<proteinExistence type="predicted"/>
<comment type="caution">
    <text evidence="8">The sequence shown here is derived from an EMBL/GenBank/DDBJ whole genome shotgun (WGS) entry which is preliminary data.</text>
</comment>
<dbReference type="PROSITE" id="PS50893">
    <property type="entry name" value="ABC_TRANSPORTER_2"/>
    <property type="match status" value="1"/>
</dbReference>
<protein>
    <submittedName>
        <fullName evidence="8">ABC transporter: Transmembrane and ATP-binding protein</fullName>
    </submittedName>
</protein>
<evidence type="ECO:0000313" key="9">
    <source>
        <dbReference type="Proteomes" id="UP000004371"/>
    </source>
</evidence>
<keyword evidence="8" id="KW-0067">ATP-binding</keyword>
<dbReference type="SUPFAM" id="SSF52540">
    <property type="entry name" value="P-loop containing nucleoside triphosphate hydrolases"/>
    <property type="match status" value="1"/>
</dbReference>
<dbReference type="eggNOG" id="COG2274">
    <property type="taxonomic scope" value="Bacteria"/>
</dbReference>
<dbReference type="OrthoDB" id="5288404at2"/>
<keyword evidence="2 5" id="KW-0812">Transmembrane</keyword>
<feature type="transmembrane region" description="Helical" evidence="5">
    <location>
        <begin position="122"/>
        <end position="146"/>
    </location>
</feature>
<evidence type="ECO:0000256" key="2">
    <source>
        <dbReference type="ARBA" id="ARBA00022692"/>
    </source>
</evidence>
<dbReference type="Proteomes" id="UP000004371">
    <property type="component" value="Unassembled WGS sequence"/>
</dbReference>
<dbReference type="InterPro" id="IPR011527">
    <property type="entry name" value="ABC1_TM_dom"/>
</dbReference>
<accession>E8LZ56</accession>
<feature type="domain" description="ABC transporter" evidence="6">
    <location>
        <begin position="319"/>
        <end position="535"/>
    </location>
</feature>
<feature type="domain" description="ABC transmembrane type-1" evidence="7">
    <location>
        <begin position="19"/>
        <end position="294"/>
    </location>
</feature>
<evidence type="ECO:0000256" key="3">
    <source>
        <dbReference type="ARBA" id="ARBA00022989"/>
    </source>
</evidence>
<dbReference type="SUPFAM" id="SSF90123">
    <property type="entry name" value="ABC transporter transmembrane region"/>
    <property type="match status" value="1"/>
</dbReference>
<evidence type="ECO:0000259" key="6">
    <source>
        <dbReference type="PROSITE" id="PS50893"/>
    </source>
</evidence>
<evidence type="ECO:0000256" key="4">
    <source>
        <dbReference type="ARBA" id="ARBA00023136"/>
    </source>
</evidence>
<dbReference type="InterPro" id="IPR027417">
    <property type="entry name" value="P-loop_NTPase"/>
</dbReference>
<dbReference type="GO" id="GO:0005886">
    <property type="term" value="C:plasma membrane"/>
    <property type="evidence" value="ECO:0007669"/>
    <property type="project" value="UniProtKB-SubCell"/>
</dbReference>
<dbReference type="InterPro" id="IPR036640">
    <property type="entry name" value="ABC1_TM_sf"/>
</dbReference>
<evidence type="ECO:0000259" key="7">
    <source>
        <dbReference type="PROSITE" id="PS50929"/>
    </source>
</evidence>
<dbReference type="Gene3D" id="3.40.50.300">
    <property type="entry name" value="P-loop containing nucleotide triphosphate hydrolases"/>
    <property type="match status" value="1"/>
</dbReference>
<keyword evidence="4 5" id="KW-0472">Membrane</keyword>
<evidence type="ECO:0000313" key="8">
    <source>
        <dbReference type="EMBL" id="EGA64042.1"/>
    </source>
</evidence>
<comment type="subcellular location">
    <subcellularLocation>
        <location evidence="1">Cell membrane</location>
        <topology evidence="1">Multi-pass membrane protein</topology>
    </subcellularLocation>
</comment>
<dbReference type="STRING" id="945543.VIBR0546_06112"/>
<keyword evidence="8" id="KW-0547">Nucleotide-binding</keyword>
<feature type="transmembrane region" description="Helical" evidence="5">
    <location>
        <begin position="49"/>
        <end position="69"/>
    </location>
</feature>
<organism evidence="8 9">
    <name type="scientific">Vibrio brasiliensis LMG 20546</name>
    <dbReference type="NCBI Taxonomy" id="945543"/>
    <lineage>
        <taxon>Bacteria</taxon>
        <taxon>Pseudomonadati</taxon>
        <taxon>Pseudomonadota</taxon>
        <taxon>Gammaproteobacteria</taxon>
        <taxon>Vibrionales</taxon>
        <taxon>Vibrionaceae</taxon>
        <taxon>Vibrio</taxon>
        <taxon>Vibrio oreintalis group</taxon>
    </lineage>
</organism>
<dbReference type="EMBL" id="AEVS01000101">
    <property type="protein sequence ID" value="EGA64042.1"/>
    <property type="molecule type" value="Genomic_DNA"/>
</dbReference>
<dbReference type="GO" id="GO:0005524">
    <property type="term" value="F:ATP binding"/>
    <property type="evidence" value="ECO:0007669"/>
    <property type="project" value="UniProtKB-KW"/>
</dbReference>